<dbReference type="PRINTS" id="PR01576">
    <property type="entry name" value="PDEFORMYLASE"/>
</dbReference>
<dbReference type="InterPro" id="IPR036821">
    <property type="entry name" value="Peptide_deformylase_sf"/>
</dbReference>
<dbReference type="EC" id="3.5.1.88" evidence="6"/>
<dbReference type="AlphaFoldDB" id="A0A222GBF1"/>
<dbReference type="CDD" id="cd00487">
    <property type="entry name" value="Pep_deformylase"/>
    <property type="match status" value="1"/>
</dbReference>
<dbReference type="GO" id="GO:0006412">
    <property type="term" value="P:translation"/>
    <property type="evidence" value="ECO:0007669"/>
    <property type="project" value="UniProtKB-UniRule"/>
</dbReference>
<keyword evidence="3 6" id="KW-0378">Hydrolase</keyword>
<name>A0A222GBF1_9GAMM</name>
<dbReference type="GO" id="GO:0046872">
    <property type="term" value="F:metal ion binding"/>
    <property type="evidence" value="ECO:0007669"/>
    <property type="project" value="UniProtKB-KW"/>
</dbReference>
<evidence type="ECO:0000256" key="6">
    <source>
        <dbReference type="HAMAP-Rule" id="MF_00163"/>
    </source>
</evidence>
<reference evidence="7 8" key="1">
    <citation type="submission" date="2017-08" db="EMBL/GenBank/DDBJ databases">
        <title>Complete genome of Colwellia sp. NB097-1, a psychrophile bacterium ioslated from Bering Sea.</title>
        <authorList>
            <person name="Chen X."/>
        </authorList>
    </citation>
    <scope>NUCLEOTIDE SEQUENCE [LARGE SCALE GENOMIC DNA]</scope>
    <source>
        <strain evidence="7 8">NB097-1</strain>
    </source>
</reference>
<keyword evidence="5 6" id="KW-0408">Iron</keyword>
<dbReference type="Proteomes" id="UP000202259">
    <property type="component" value="Chromosome"/>
</dbReference>
<keyword evidence="4 6" id="KW-0648">Protein biosynthesis</keyword>
<evidence type="ECO:0000256" key="1">
    <source>
        <dbReference type="ARBA" id="ARBA00010759"/>
    </source>
</evidence>
<dbReference type="PIRSF" id="PIRSF004749">
    <property type="entry name" value="Pep_def"/>
    <property type="match status" value="1"/>
</dbReference>
<dbReference type="NCBIfam" id="NF001159">
    <property type="entry name" value="PRK00150.1-3"/>
    <property type="match status" value="1"/>
</dbReference>
<organism evidence="7 8">
    <name type="scientific">Cognaticolwellia beringensis</name>
    <dbReference type="NCBI Taxonomy" id="1967665"/>
    <lineage>
        <taxon>Bacteria</taxon>
        <taxon>Pseudomonadati</taxon>
        <taxon>Pseudomonadota</taxon>
        <taxon>Gammaproteobacteria</taxon>
        <taxon>Alteromonadales</taxon>
        <taxon>Colwelliaceae</taxon>
        <taxon>Cognaticolwellia</taxon>
    </lineage>
</organism>
<dbReference type="Gene3D" id="3.90.45.10">
    <property type="entry name" value="Peptide deformylase"/>
    <property type="match status" value="1"/>
</dbReference>
<feature type="binding site" evidence="6">
    <location>
        <position position="147"/>
    </location>
    <ligand>
        <name>Fe cation</name>
        <dbReference type="ChEBI" id="CHEBI:24875"/>
    </ligand>
</feature>
<feature type="binding site" evidence="6">
    <location>
        <position position="143"/>
    </location>
    <ligand>
        <name>Fe cation</name>
        <dbReference type="ChEBI" id="CHEBI:24875"/>
    </ligand>
</feature>
<dbReference type="OrthoDB" id="9804313at2"/>
<evidence type="ECO:0000313" key="7">
    <source>
        <dbReference type="EMBL" id="ASP49131.1"/>
    </source>
</evidence>
<dbReference type="PANTHER" id="PTHR10458">
    <property type="entry name" value="PEPTIDE DEFORMYLASE"/>
    <property type="match status" value="1"/>
</dbReference>
<comment type="cofactor">
    <cofactor evidence="6">
        <name>Fe(2+)</name>
        <dbReference type="ChEBI" id="CHEBI:29033"/>
    </cofactor>
    <text evidence="6">Binds 1 Fe(2+) ion.</text>
</comment>
<evidence type="ECO:0000256" key="4">
    <source>
        <dbReference type="ARBA" id="ARBA00022917"/>
    </source>
</evidence>
<dbReference type="GO" id="GO:0042586">
    <property type="term" value="F:peptide deformylase activity"/>
    <property type="evidence" value="ECO:0007669"/>
    <property type="project" value="UniProtKB-UniRule"/>
</dbReference>
<evidence type="ECO:0000256" key="5">
    <source>
        <dbReference type="ARBA" id="ARBA00023004"/>
    </source>
</evidence>
<sequence>MLSTLTILQRGAPVLSAIAKPIPNVATAEIKQLIVDLKNTVALAKGVGIAAPQVGKSLRLFIMCSAPSERYPEAPLLAPSVIINPEILHTSNQQELGWEGCLSVKGKRALVLRHSSIDVSYLDETGIMHNQTLTGFLARIFQHELDHLDGITFIERLDNENDAIDEAQWQQQILNNTID</sequence>
<dbReference type="FunFam" id="3.90.45.10:FF:000003">
    <property type="entry name" value="Peptide deformylase"/>
    <property type="match status" value="1"/>
</dbReference>
<keyword evidence="2 6" id="KW-0479">Metal-binding</keyword>
<dbReference type="PANTHER" id="PTHR10458:SF21">
    <property type="entry name" value="PEPTIDE DEFORMYLASE"/>
    <property type="match status" value="1"/>
</dbReference>
<accession>A0A222GBF1</accession>
<comment type="similarity">
    <text evidence="1 6">Belongs to the polypeptide deformylase family.</text>
</comment>
<dbReference type="SUPFAM" id="SSF56420">
    <property type="entry name" value="Peptide deformylase"/>
    <property type="match status" value="1"/>
</dbReference>
<comment type="function">
    <text evidence="6">Removes the formyl group from the N-terminal Met of newly synthesized proteins. Requires at least a dipeptide for an efficient rate of reaction. N-terminal L-methionine is a prerequisite for activity but the enzyme has broad specificity at other positions.</text>
</comment>
<dbReference type="EMBL" id="CP020465">
    <property type="protein sequence ID" value="ASP49131.1"/>
    <property type="molecule type" value="Genomic_DNA"/>
</dbReference>
<evidence type="ECO:0000313" key="8">
    <source>
        <dbReference type="Proteomes" id="UP000202259"/>
    </source>
</evidence>
<dbReference type="HAMAP" id="MF_00163">
    <property type="entry name" value="Pep_deformylase"/>
    <property type="match status" value="1"/>
</dbReference>
<dbReference type="KEGG" id="cber:B5D82_15980"/>
<evidence type="ECO:0000256" key="2">
    <source>
        <dbReference type="ARBA" id="ARBA00022723"/>
    </source>
</evidence>
<proteinExistence type="inferred from homology"/>
<feature type="active site" evidence="6">
    <location>
        <position position="144"/>
    </location>
</feature>
<gene>
    <name evidence="6 7" type="primary">def</name>
    <name evidence="7" type="ORF">B5D82_15980</name>
</gene>
<dbReference type="InterPro" id="IPR023635">
    <property type="entry name" value="Peptide_deformylase"/>
</dbReference>
<evidence type="ECO:0000256" key="3">
    <source>
        <dbReference type="ARBA" id="ARBA00022801"/>
    </source>
</evidence>
<dbReference type="Pfam" id="PF01327">
    <property type="entry name" value="Pep_deformylase"/>
    <property type="match status" value="1"/>
</dbReference>
<comment type="catalytic activity">
    <reaction evidence="6">
        <text>N-terminal N-formyl-L-methionyl-[peptide] + H2O = N-terminal L-methionyl-[peptide] + formate</text>
        <dbReference type="Rhea" id="RHEA:24420"/>
        <dbReference type="Rhea" id="RHEA-COMP:10639"/>
        <dbReference type="Rhea" id="RHEA-COMP:10640"/>
        <dbReference type="ChEBI" id="CHEBI:15377"/>
        <dbReference type="ChEBI" id="CHEBI:15740"/>
        <dbReference type="ChEBI" id="CHEBI:49298"/>
        <dbReference type="ChEBI" id="CHEBI:64731"/>
        <dbReference type="EC" id="3.5.1.88"/>
    </reaction>
</comment>
<feature type="binding site" evidence="6">
    <location>
        <position position="101"/>
    </location>
    <ligand>
        <name>Fe cation</name>
        <dbReference type="ChEBI" id="CHEBI:24875"/>
    </ligand>
</feature>
<protein>
    <recommendedName>
        <fullName evidence="6">Peptide deformylase</fullName>
        <shortName evidence="6">PDF</shortName>
        <ecNumber evidence="6">3.5.1.88</ecNumber>
    </recommendedName>
    <alternativeName>
        <fullName evidence="6">Polypeptide deformylase</fullName>
    </alternativeName>
</protein>
<dbReference type="NCBIfam" id="TIGR00079">
    <property type="entry name" value="pept_deformyl"/>
    <property type="match status" value="1"/>
</dbReference>
<keyword evidence="8" id="KW-1185">Reference proteome</keyword>